<feature type="transmembrane region" description="Helical" evidence="2">
    <location>
        <begin position="6"/>
        <end position="23"/>
    </location>
</feature>
<feature type="transmembrane region" description="Helical" evidence="2">
    <location>
        <begin position="35"/>
        <end position="63"/>
    </location>
</feature>
<proteinExistence type="predicted"/>
<accession>A0AAE6Y6S4</accession>
<keyword evidence="2" id="KW-0472">Membrane</keyword>
<keyword evidence="2" id="KW-1133">Transmembrane helix</keyword>
<feature type="region of interest" description="Disordered" evidence="1">
    <location>
        <begin position="87"/>
        <end position="193"/>
    </location>
</feature>
<evidence type="ECO:0000256" key="1">
    <source>
        <dbReference type="SAM" id="MobiDB-lite"/>
    </source>
</evidence>
<feature type="compositionally biased region" description="Low complexity" evidence="1">
    <location>
        <begin position="269"/>
        <end position="280"/>
    </location>
</feature>
<dbReference type="Proteomes" id="UP000190306">
    <property type="component" value="Chromosome"/>
</dbReference>
<reference evidence="3 5" key="1">
    <citation type="submission" date="2015-07" db="EMBL/GenBank/DDBJ databases">
        <title>Draft Genome Sequence of Streptomyces antibioticus, IMRU 3720 reveals insights in the evolution of actinomycin biosynthetic gene clusters in Streptomyces.</title>
        <authorList>
            <person name="Crnovcic I."/>
            <person name="Ruckert C."/>
            <person name="Kalinowksi J."/>
            <person name="Keller U."/>
        </authorList>
    </citation>
    <scope>NUCLEOTIDE SEQUENCE [LARGE SCALE GENOMIC DNA]</scope>
    <source>
        <strain evidence="3 5">DSM 41481</strain>
    </source>
</reference>
<evidence type="ECO:0000256" key="2">
    <source>
        <dbReference type="SAM" id="Phobius"/>
    </source>
</evidence>
<feature type="compositionally biased region" description="Gly residues" evidence="1">
    <location>
        <begin position="320"/>
        <end position="330"/>
    </location>
</feature>
<evidence type="ECO:0000313" key="3">
    <source>
        <dbReference type="EMBL" id="OOQ52878.1"/>
    </source>
</evidence>
<dbReference type="EMBL" id="CP050692">
    <property type="protein sequence ID" value="QIT44035.1"/>
    <property type="molecule type" value="Genomic_DNA"/>
</dbReference>
<dbReference type="EMBL" id="LHQL01000007">
    <property type="protein sequence ID" value="OOQ52878.1"/>
    <property type="molecule type" value="Genomic_DNA"/>
</dbReference>
<gene>
    <name evidence="3" type="ORF">AFM16_10970</name>
    <name evidence="4" type="ORF">HCX60_11135</name>
</gene>
<reference evidence="4 6" key="2">
    <citation type="submission" date="2020-03" db="EMBL/GenBank/DDBJ databases">
        <title>Is there a link between lipid content and antibiotic production in Streptomyces?</title>
        <authorList>
            <person name="David M."/>
            <person name="Lejeune C."/>
            <person name="Abreu S."/>
            <person name="Thibessard A."/>
            <person name="Leblond P."/>
            <person name="Chaminade P."/>
            <person name="Virolle M.-J."/>
        </authorList>
    </citation>
    <scope>NUCLEOTIDE SEQUENCE [LARGE SCALE GENOMIC DNA]</scope>
    <source>
        <strain evidence="4 6">DSM 41481</strain>
    </source>
</reference>
<dbReference type="RefSeq" id="WP_078633184.1">
    <property type="nucleotide sequence ID" value="NZ_CM007717.1"/>
</dbReference>
<feature type="region of interest" description="Disordered" evidence="1">
    <location>
        <begin position="269"/>
        <end position="339"/>
    </location>
</feature>
<evidence type="ECO:0000313" key="4">
    <source>
        <dbReference type="EMBL" id="QIT44035.1"/>
    </source>
</evidence>
<keyword evidence="2" id="KW-0812">Transmembrane</keyword>
<name>A0AAE6Y6S4_STRAT</name>
<keyword evidence="5" id="KW-1185">Reference proteome</keyword>
<sequence>MGWTVLYIAFGIVALWLLGEVLLQYKARLRWRLLAFAGFLGVVLGVLIPSVVVIGLGAAAFAVGQTYVTLSFRRGFAEGWAVRRGGAESDADDDVEPLPKRRRGKNGQDPALDPLGQEPGEAGYLDADGGQPSYGDTAAAGYDRSPGAYPDDDFDRDDVFTPAARGPQADAESTAVYEPQPLPDDTGSYGIYSDTAYANTAGQPQDQYATAAQAGADQTYGYDGYSGYNQQQYGYDATGEQQYAAYSDPYIGTQTYGGGTYDADYGQQQYGQQGYGQDQYGTGGYETPAAGVWVPQQRTDDSYGGDLPPEQQSYPYQGDGQQGQGNGQGNGYDEQQYRY</sequence>
<organism evidence="4 6">
    <name type="scientific">Streptomyces antibioticus</name>
    <dbReference type="NCBI Taxonomy" id="1890"/>
    <lineage>
        <taxon>Bacteria</taxon>
        <taxon>Bacillati</taxon>
        <taxon>Actinomycetota</taxon>
        <taxon>Actinomycetes</taxon>
        <taxon>Kitasatosporales</taxon>
        <taxon>Streptomycetaceae</taxon>
        <taxon>Streptomyces</taxon>
    </lineage>
</organism>
<evidence type="ECO:0000313" key="6">
    <source>
        <dbReference type="Proteomes" id="UP000502504"/>
    </source>
</evidence>
<dbReference type="AlphaFoldDB" id="A0AAE6Y6S4"/>
<evidence type="ECO:0000313" key="5">
    <source>
        <dbReference type="Proteomes" id="UP000190306"/>
    </source>
</evidence>
<dbReference type="Proteomes" id="UP000502504">
    <property type="component" value="Chromosome"/>
</dbReference>
<protein>
    <submittedName>
        <fullName evidence="4">Uncharacterized protein</fullName>
    </submittedName>
</protein>